<dbReference type="InterPro" id="IPR047715">
    <property type="entry name" value="EboA_dom"/>
</dbReference>
<gene>
    <name evidence="1" type="ORF">M3P19_15250</name>
</gene>
<sequence length="285" mass="32925">MLDNFTSDQLQSLLEHNLSVETWDWYKQKLTSIIENSSDRELYVAYSLCASKIDRASISYTGATEVNLKEYLEVQNADLLELSRINLLVKVLEGNASFFKDKVGKLMEIADSKELETFLKYLVFLPNASDYQYNAVEALRTNISTVFDAITLNNPYPSMYFNEQQWNQMYLKAAFMERDLGCILDVDKRANKELARIISDYAHERWAASRTIDPEIWRPVSSFLGDGLMEDMNHLFQSKNPLEQRAAALCCYNSNYELAAQALNKHPELKSQIESSRLTWDNFKN</sequence>
<dbReference type="NCBIfam" id="NF035938">
    <property type="entry name" value="EboA_domain"/>
    <property type="match status" value="1"/>
</dbReference>
<protein>
    <submittedName>
        <fullName evidence="1">EboA domain-containing protein</fullName>
    </submittedName>
</protein>
<evidence type="ECO:0000313" key="1">
    <source>
        <dbReference type="EMBL" id="MCL6275373.1"/>
    </source>
</evidence>
<dbReference type="RefSeq" id="WP_249658558.1">
    <property type="nucleotide sequence ID" value="NZ_JAMFMA010000004.1"/>
</dbReference>
<dbReference type="EMBL" id="JAMFMA010000004">
    <property type="protein sequence ID" value="MCL6275373.1"/>
    <property type="molecule type" value="Genomic_DNA"/>
</dbReference>
<comment type="caution">
    <text evidence="1">The sequence shown here is derived from an EMBL/GenBank/DDBJ whole genome shotgun (WGS) entry which is preliminary data.</text>
</comment>
<proteinExistence type="predicted"/>
<accession>A0ABT0PVF4</accession>
<organism evidence="1 2">
    <name type="scientific">Flagellimonas spongiicola</name>
    <dbReference type="NCBI Taxonomy" id="2942208"/>
    <lineage>
        <taxon>Bacteria</taxon>
        <taxon>Pseudomonadati</taxon>
        <taxon>Bacteroidota</taxon>
        <taxon>Flavobacteriia</taxon>
        <taxon>Flavobacteriales</taxon>
        <taxon>Flavobacteriaceae</taxon>
        <taxon>Flagellimonas</taxon>
    </lineage>
</organism>
<dbReference type="Proteomes" id="UP001203607">
    <property type="component" value="Unassembled WGS sequence"/>
</dbReference>
<name>A0ABT0PVF4_9FLAO</name>
<evidence type="ECO:0000313" key="2">
    <source>
        <dbReference type="Proteomes" id="UP001203607"/>
    </source>
</evidence>
<keyword evidence="2" id="KW-1185">Reference proteome</keyword>
<reference evidence="1 2" key="1">
    <citation type="submission" date="2022-05" db="EMBL/GenBank/DDBJ databases">
        <authorList>
            <person name="Park J.-S."/>
        </authorList>
    </citation>
    <scope>NUCLEOTIDE SEQUENCE [LARGE SCALE GENOMIC DNA]</scope>
    <source>
        <strain evidence="1 2">2012CJ35-5</strain>
    </source>
</reference>